<keyword evidence="2" id="KW-0238">DNA-binding</keyword>
<dbReference type="Pfam" id="PF12802">
    <property type="entry name" value="MarR_2"/>
    <property type="match status" value="1"/>
</dbReference>
<reference evidence="5 6" key="1">
    <citation type="journal article" date="2016" name="Front. Microbiol.">
        <title>Genomic Resource of Rice Seed Associated Bacteria.</title>
        <authorList>
            <person name="Midha S."/>
            <person name="Bansal K."/>
            <person name="Sharma S."/>
            <person name="Kumar N."/>
            <person name="Patil P.P."/>
            <person name="Chaudhry V."/>
            <person name="Patil P.B."/>
        </authorList>
    </citation>
    <scope>NUCLEOTIDE SEQUENCE [LARGE SCALE GENOMIC DNA]</scope>
    <source>
        <strain evidence="5 6">NS226</strain>
    </source>
</reference>
<evidence type="ECO:0000256" key="2">
    <source>
        <dbReference type="ARBA" id="ARBA00023125"/>
    </source>
</evidence>
<comment type="caution">
    <text evidence="5">The sequence shown here is derived from an EMBL/GenBank/DDBJ whole genome shotgun (WGS) entry which is preliminary data.</text>
</comment>
<keyword evidence="3" id="KW-0804">Transcription</keyword>
<sequence length="129" mass="14374">MDDEDYRALALFRGQLRSFLSFREGAAAEAGLTAQPHQALLAIRAAAERSLPVGELADQLDLRPHSATGLVNRLARMGLVERQDGDSDRRRVRVALTQDGLDKIETLSAAHRHELRRLRPLLIEMLGKL</sequence>
<dbReference type="GO" id="GO:0003700">
    <property type="term" value="F:DNA-binding transcription factor activity"/>
    <property type="evidence" value="ECO:0007669"/>
    <property type="project" value="InterPro"/>
</dbReference>
<evidence type="ECO:0000313" key="6">
    <source>
        <dbReference type="Proteomes" id="UP000078272"/>
    </source>
</evidence>
<dbReference type="GO" id="GO:0006950">
    <property type="term" value="P:response to stress"/>
    <property type="evidence" value="ECO:0007669"/>
    <property type="project" value="TreeGrafter"/>
</dbReference>
<dbReference type="PROSITE" id="PS01117">
    <property type="entry name" value="HTH_MARR_1"/>
    <property type="match status" value="1"/>
</dbReference>
<gene>
    <name evidence="5" type="ORF">NS226_16125</name>
</gene>
<dbReference type="EMBL" id="LDPZ01000036">
    <property type="protein sequence ID" value="KTQ90517.1"/>
    <property type="molecule type" value="Genomic_DNA"/>
</dbReference>
<dbReference type="OrthoDB" id="9807800at2"/>
<dbReference type="Gene3D" id="1.10.10.10">
    <property type="entry name" value="Winged helix-like DNA-binding domain superfamily/Winged helix DNA-binding domain"/>
    <property type="match status" value="1"/>
</dbReference>
<dbReference type="InterPro" id="IPR039422">
    <property type="entry name" value="MarR/SlyA-like"/>
</dbReference>
<dbReference type="Proteomes" id="UP000078272">
    <property type="component" value="Unassembled WGS sequence"/>
</dbReference>
<name>A0A175R7G3_9HYPH</name>
<dbReference type="InterPro" id="IPR036388">
    <property type="entry name" value="WH-like_DNA-bd_sf"/>
</dbReference>
<evidence type="ECO:0000256" key="3">
    <source>
        <dbReference type="ARBA" id="ARBA00023163"/>
    </source>
</evidence>
<evidence type="ECO:0000259" key="4">
    <source>
        <dbReference type="PROSITE" id="PS50995"/>
    </source>
</evidence>
<dbReference type="AlphaFoldDB" id="A0A175R7G3"/>
<keyword evidence="1" id="KW-0805">Transcription regulation</keyword>
<evidence type="ECO:0000313" key="5">
    <source>
        <dbReference type="EMBL" id="KTQ90517.1"/>
    </source>
</evidence>
<dbReference type="PANTHER" id="PTHR33164:SF43">
    <property type="entry name" value="HTH-TYPE TRANSCRIPTIONAL REPRESSOR YETL"/>
    <property type="match status" value="1"/>
</dbReference>
<dbReference type="PANTHER" id="PTHR33164">
    <property type="entry name" value="TRANSCRIPTIONAL REGULATOR, MARR FAMILY"/>
    <property type="match status" value="1"/>
</dbReference>
<dbReference type="PATRIC" id="fig|401562.3.peg.2942"/>
<dbReference type="InterPro" id="IPR000835">
    <property type="entry name" value="HTH_MarR-typ"/>
</dbReference>
<dbReference type="SUPFAM" id="SSF46785">
    <property type="entry name" value="Winged helix' DNA-binding domain"/>
    <property type="match status" value="1"/>
</dbReference>
<feature type="domain" description="HTH marR-type" evidence="4">
    <location>
        <begin position="2"/>
        <end position="129"/>
    </location>
</feature>
<organism evidence="5 6">
    <name type="scientific">Aureimonas ureilytica</name>
    <dbReference type="NCBI Taxonomy" id="401562"/>
    <lineage>
        <taxon>Bacteria</taxon>
        <taxon>Pseudomonadati</taxon>
        <taxon>Pseudomonadota</taxon>
        <taxon>Alphaproteobacteria</taxon>
        <taxon>Hyphomicrobiales</taxon>
        <taxon>Aurantimonadaceae</taxon>
        <taxon>Aureimonas</taxon>
    </lineage>
</organism>
<protein>
    <recommendedName>
        <fullName evidence="4">HTH marR-type domain-containing protein</fullName>
    </recommendedName>
</protein>
<dbReference type="PROSITE" id="PS50995">
    <property type="entry name" value="HTH_MARR_2"/>
    <property type="match status" value="1"/>
</dbReference>
<evidence type="ECO:0000256" key="1">
    <source>
        <dbReference type="ARBA" id="ARBA00023015"/>
    </source>
</evidence>
<dbReference type="GO" id="GO:0003677">
    <property type="term" value="F:DNA binding"/>
    <property type="evidence" value="ECO:0007669"/>
    <property type="project" value="UniProtKB-KW"/>
</dbReference>
<dbReference type="SMART" id="SM00347">
    <property type="entry name" value="HTH_MARR"/>
    <property type="match status" value="1"/>
</dbReference>
<dbReference type="InterPro" id="IPR023187">
    <property type="entry name" value="Tscrpt_reg_MarR-type_CS"/>
</dbReference>
<dbReference type="InterPro" id="IPR036390">
    <property type="entry name" value="WH_DNA-bd_sf"/>
</dbReference>
<accession>A0A175R7G3</accession>
<proteinExistence type="predicted"/>